<feature type="transmembrane region" description="Helical" evidence="2">
    <location>
        <begin position="148"/>
        <end position="165"/>
    </location>
</feature>
<dbReference type="AlphaFoldDB" id="A0A9D5DBX5"/>
<name>A0A9D5DBX5_9LILI</name>
<dbReference type="EMBL" id="JAGGNH010000001">
    <property type="protein sequence ID" value="KAJ0987910.1"/>
    <property type="molecule type" value="Genomic_DNA"/>
</dbReference>
<feature type="transmembrane region" description="Helical" evidence="2">
    <location>
        <begin position="106"/>
        <end position="127"/>
    </location>
</feature>
<comment type="caution">
    <text evidence="3">The sequence shown here is derived from an EMBL/GenBank/DDBJ whole genome shotgun (WGS) entry which is preliminary data.</text>
</comment>
<proteinExistence type="predicted"/>
<feature type="transmembrane region" description="Helical" evidence="2">
    <location>
        <begin position="66"/>
        <end position="86"/>
    </location>
</feature>
<evidence type="ECO:0000313" key="3">
    <source>
        <dbReference type="EMBL" id="KAJ0987910.1"/>
    </source>
</evidence>
<dbReference type="PANTHER" id="PTHR31134:SF1">
    <property type="entry name" value="TRANSMEMBRANE PROTEIN 128"/>
    <property type="match status" value="1"/>
</dbReference>
<evidence type="ECO:0000256" key="2">
    <source>
        <dbReference type="SAM" id="Phobius"/>
    </source>
</evidence>
<dbReference type="PANTHER" id="PTHR31134">
    <property type="entry name" value="TRANSMEMBRANE PROTEIN 128"/>
    <property type="match status" value="1"/>
</dbReference>
<keyword evidence="2" id="KW-1133">Transmembrane helix</keyword>
<feature type="region of interest" description="Disordered" evidence="1">
    <location>
        <begin position="1"/>
        <end position="26"/>
    </location>
</feature>
<dbReference type="OrthoDB" id="58903at2759"/>
<evidence type="ECO:0000313" key="4">
    <source>
        <dbReference type="Proteomes" id="UP001085076"/>
    </source>
</evidence>
<reference evidence="3" key="1">
    <citation type="submission" date="2021-03" db="EMBL/GenBank/DDBJ databases">
        <authorList>
            <person name="Li Z."/>
            <person name="Yang C."/>
        </authorList>
    </citation>
    <scope>NUCLEOTIDE SEQUENCE</scope>
    <source>
        <strain evidence="3">Dzin_1.0</strain>
        <tissue evidence="3">Leaf</tissue>
    </source>
</reference>
<organism evidence="3 4">
    <name type="scientific">Dioscorea zingiberensis</name>
    <dbReference type="NCBI Taxonomy" id="325984"/>
    <lineage>
        <taxon>Eukaryota</taxon>
        <taxon>Viridiplantae</taxon>
        <taxon>Streptophyta</taxon>
        <taxon>Embryophyta</taxon>
        <taxon>Tracheophyta</taxon>
        <taxon>Spermatophyta</taxon>
        <taxon>Magnoliopsida</taxon>
        <taxon>Liliopsida</taxon>
        <taxon>Dioscoreales</taxon>
        <taxon>Dioscoreaceae</taxon>
        <taxon>Dioscorea</taxon>
    </lineage>
</organism>
<evidence type="ECO:0000256" key="1">
    <source>
        <dbReference type="SAM" id="MobiDB-lite"/>
    </source>
</evidence>
<reference evidence="3" key="2">
    <citation type="journal article" date="2022" name="Hortic Res">
        <title>The genome of Dioscorea zingiberensis sheds light on the biosynthesis, origin and evolution of the medicinally important diosgenin saponins.</title>
        <authorList>
            <person name="Li Y."/>
            <person name="Tan C."/>
            <person name="Li Z."/>
            <person name="Guo J."/>
            <person name="Li S."/>
            <person name="Chen X."/>
            <person name="Wang C."/>
            <person name="Dai X."/>
            <person name="Yang H."/>
            <person name="Song W."/>
            <person name="Hou L."/>
            <person name="Xu J."/>
            <person name="Tong Z."/>
            <person name="Xu A."/>
            <person name="Yuan X."/>
            <person name="Wang W."/>
            <person name="Yang Q."/>
            <person name="Chen L."/>
            <person name="Sun Z."/>
            <person name="Wang K."/>
            <person name="Pan B."/>
            <person name="Chen J."/>
            <person name="Bao Y."/>
            <person name="Liu F."/>
            <person name="Qi X."/>
            <person name="Gang D.R."/>
            <person name="Wen J."/>
            <person name="Li J."/>
        </authorList>
    </citation>
    <scope>NUCLEOTIDE SEQUENCE</scope>
    <source>
        <strain evidence="3">Dzin_1.0</strain>
    </source>
</reference>
<sequence>MLRTSSGEFYLRKTSSGESNPGSPLSNAAIRQRHSQGYATNDEDLEDGVCLETPSSSMPITIRSHAWTDAFQNIIWIVSAAFIVYLGDCNMNLVSLMLWDERIKRMALYLGIVGGFLNLGLILHTVFSLKYSWTSCDKNEASPPTAPVVVLLGFFSFCSFSYALWPIWSFLTIPLVITLFMTFLVVSPYLLNVSRHPQYPVLRAD</sequence>
<accession>A0A9D5DBX5</accession>
<protein>
    <recommendedName>
        <fullName evidence="5">Transmembrane protein</fullName>
    </recommendedName>
</protein>
<keyword evidence="4" id="KW-1185">Reference proteome</keyword>
<dbReference type="Pfam" id="PF20479">
    <property type="entry name" value="TMEM128"/>
    <property type="match status" value="1"/>
</dbReference>
<dbReference type="Proteomes" id="UP001085076">
    <property type="component" value="Miscellaneous, Linkage group lg01"/>
</dbReference>
<feature type="transmembrane region" description="Helical" evidence="2">
    <location>
        <begin position="171"/>
        <end position="191"/>
    </location>
</feature>
<gene>
    <name evidence="3" type="ORF">J5N97_006266</name>
</gene>
<evidence type="ECO:0008006" key="5">
    <source>
        <dbReference type="Google" id="ProtNLM"/>
    </source>
</evidence>
<keyword evidence="2" id="KW-0812">Transmembrane</keyword>
<dbReference type="InterPro" id="IPR033579">
    <property type="entry name" value="TMEM128"/>
</dbReference>
<keyword evidence="2" id="KW-0472">Membrane</keyword>